<accession>A0A4V1WA91</accession>
<protein>
    <submittedName>
        <fullName evidence="1">DUF1993 domain-containing protein</fullName>
    </submittedName>
</protein>
<dbReference type="EMBL" id="SEOM01000002">
    <property type="protein sequence ID" value="RYM02247.1"/>
    <property type="molecule type" value="Genomic_DNA"/>
</dbReference>
<reference evidence="1 2" key="1">
    <citation type="submission" date="2019-02" db="EMBL/GenBank/DDBJ databases">
        <authorList>
            <person name="Feng G."/>
        </authorList>
    </citation>
    <scope>NUCLEOTIDE SEQUENCE [LARGE SCALE GENOMIC DNA]</scope>
    <source>
        <strain evidence="1 2">DSM 26779</strain>
    </source>
</reference>
<evidence type="ECO:0000313" key="1">
    <source>
        <dbReference type="EMBL" id="RYM02247.1"/>
    </source>
</evidence>
<proteinExistence type="predicted"/>
<name>A0A4V1WA91_9SPHN</name>
<dbReference type="Pfam" id="PF09351">
    <property type="entry name" value="DUF1993"/>
    <property type="match status" value="1"/>
</dbReference>
<sequence length="179" mass="19510">MEGAHDHEESLVATDLYDLTVPVFIRGLRNLSAILEKGAAYAEEKGIDPLTLTQARLTQDMAPLAAQVQYASDSAKGAVIRIGGLDPVPMPDTEQSFADLQERIGKTVAFLESVPRDRIDGREDAQVVLRTPRGDFSFTGRSHVLGFSMPNFHFHVTMAYALLRQAGVPLGKLDYLGGL</sequence>
<dbReference type="Proteomes" id="UP000292734">
    <property type="component" value="Unassembled WGS sequence"/>
</dbReference>
<dbReference type="Gene3D" id="1.20.120.450">
    <property type="entry name" value="dinb family like domain"/>
    <property type="match status" value="1"/>
</dbReference>
<dbReference type="InterPro" id="IPR034660">
    <property type="entry name" value="DinB/YfiT-like"/>
</dbReference>
<dbReference type="SUPFAM" id="SSF109854">
    <property type="entry name" value="DinB/YfiT-like putative metalloenzymes"/>
    <property type="match status" value="1"/>
</dbReference>
<evidence type="ECO:0000313" key="2">
    <source>
        <dbReference type="Proteomes" id="UP000292734"/>
    </source>
</evidence>
<comment type="caution">
    <text evidence="1">The sequence shown here is derived from an EMBL/GenBank/DDBJ whole genome shotgun (WGS) entry which is preliminary data.</text>
</comment>
<dbReference type="AlphaFoldDB" id="A0A4V1WA91"/>
<dbReference type="PANTHER" id="PTHR36922">
    <property type="entry name" value="BLL2446 PROTEIN"/>
    <property type="match status" value="1"/>
</dbReference>
<dbReference type="PANTHER" id="PTHR36922:SF1">
    <property type="entry name" value="DUF1993 DOMAIN-CONTAINING PROTEIN"/>
    <property type="match status" value="1"/>
</dbReference>
<organism evidence="1 2">
    <name type="scientific">Sphingobium indicum</name>
    <dbReference type="NCBI Taxonomy" id="332055"/>
    <lineage>
        <taxon>Bacteria</taxon>
        <taxon>Pseudomonadati</taxon>
        <taxon>Pseudomonadota</taxon>
        <taxon>Alphaproteobacteria</taxon>
        <taxon>Sphingomonadales</taxon>
        <taxon>Sphingomonadaceae</taxon>
        <taxon>Sphingobium</taxon>
    </lineage>
</organism>
<dbReference type="InterPro" id="IPR018531">
    <property type="entry name" value="DUF1993"/>
</dbReference>
<gene>
    <name evidence="1" type="ORF">EWH08_08470</name>
</gene>